<reference evidence="2 3" key="1">
    <citation type="submission" date="2010-10" db="EMBL/GenBank/DDBJ databases">
        <title>Complete sequence of Mesorhizobium opportunistum WSM2075.</title>
        <authorList>
            <consortium name="US DOE Joint Genome Institute"/>
            <person name="Lucas S."/>
            <person name="Copeland A."/>
            <person name="Lapidus A."/>
            <person name="Cheng J.-F."/>
            <person name="Bruce D."/>
            <person name="Goodwin L."/>
            <person name="Pitluck S."/>
            <person name="Chertkov O."/>
            <person name="Misra M."/>
            <person name="Detter J.C."/>
            <person name="Han C."/>
            <person name="Tapia R."/>
            <person name="Land M."/>
            <person name="Hauser L."/>
            <person name="Kyrpides N."/>
            <person name="Ovchinnikova G."/>
            <person name="Mavrommatis K.M."/>
            <person name="Tiwari R.P."/>
            <person name="Howieson J.G."/>
            <person name="O'Hara G.W."/>
            <person name="Nandasena K.G."/>
            <person name="Woyke T."/>
        </authorList>
    </citation>
    <scope>NUCLEOTIDE SEQUENCE [LARGE SCALE GENOMIC DNA]</scope>
    <source>
        <strain evidence="3">LMG 24607 / HAMBI 3007 / WSM2075</strain>
    </source>
</reference>
<dbReference type="HOGENOM" id="CLU_037299_0_0_5"/>
<evidence type="ECO:0000256" key="1">
    <source>
        <dbReference type="SAM" id="SignalP"/>
    </source>
</evidence>
<keyword evidence="1" id="KW-0732">Signal</keyword>
<feature type="signal peptide" evidence="1">
    <location>
        <begin position="1"/>
        <end position="26"/>
    </location>
</feature>
<evidence type="ECO:0000313" key="2">
    <source>
        <dbReference type="EMBL" id="AEH86581.1"/>
    </source>
</evidence>
<feature type="chain" id="PRO_5003372561" evidence="1">
    <location>
        <begin position="27"/>
        <end position="488"/>
    </location>
</feature>
<dbReference type="EMBL" id="CP002279">
    <property type="protein sequence ID" value="AEH86581.1"/>
    <property type="molecule type" value="Genomic_DNA"/>
</dbReference>
<proteinExistence type="predicted"/>
<sequence length="488" mass="53818">MPAGAAVRRRIASALVVALSCGTALAGEPQPTVAEARGAIERAGAYFRDHLGVAGTYVWKYSLDGQRRVGEGGAVPTSVGWVQPPGTPAVGAAFLRIFEVTGDKQWLQSAQLVATALVKTQLESGGWFYRIETDPKKAATWCYRALKTDGNACHDIKDNPHRNETVLDDNNTQSVLNFLMWFDRASGGSDPDVRSCIDKALHRLMRVQYPNGAFPVFFKGAAPGADVETAAKASIPASWSHEWQKPDSPPYFIVNDNLPRDMGRLFLNAYRTYGDPKYLQAAEKVGDFLLAAQLPAPQQGWAQGYDRSMQPVWGRKFEPPGVVSRETAGNIDYLIELNEQNKDARLLDAAEAAAKWLQAARLPDGKWARFYELNTNRPVYVDDDDQVTFDDKNLLHHYGMKTGAEIEPVFARLELARRGLPVSRQQLWISGMDELSAGDLSSKVRQLIDSQDAQGRWVEGRFVMGQDFIDGVFALGRFISPQASAPGK</sequence>
<dbReference type="eggNOG" id="COG1331">
    <property type="taxonomic scope" value="Bacteria"/>
</dbReference>
<name>F7YBB1_MESOW</name>
<dbReference type="AlphaFoldDB" id="F7YBB1"/>
<accession>F7YBB1</accession>
<protein>
    <submittedName>
        <fullName evidence="2">Pectic acid lyase</fullName>
    </submittedName>
</protein>
<evidence type="ECO:0000313" key="3">
    <source>
        <dbReference type="Proteomes" id="UP000001623"/>
    </source>
</evidence>
<keyword evidence="2" id="KW-0456">Lyase</keyword>
<dbReference type="Gene3D" id="1.50.10.20">
    <property type="match status" value="1"/>
</dbReference>
<dbReference type="Proteomes" id="UP000001623">
    <property type="component" value="Chromosome"/>
</dbReference>
<dbReference type="GO" id="GO:0016829">
    <property type="term" value="F:lyase activity"/>
    <property type="evidence" value="ECO:0007669"/>
    <property type="project" value="UniProtKB-KW"/>
</dbReference>
<organism evidence="2 3">
    <name type="scientific">Mesorhizobium opportunistum (strain LMG 24607 / HAMBI 3007 / WSM2075)</name>
    <dbReference type="NCBI Taxonomy" id="536019"/>
    <lineage>
        <taxon>Bacteria</taxon>
        <taxon>Pseudomonadati</taxon>
        <taxon>Pseudomonadota</taxon>
        <taxon>Alphaproteobacteria</taxon>
        <taxon>Hyphomicrobiales</taxon>
        <taxon>Phyllobacteriaceae</taxon>
        <taxon>Mesorhizobium</taxon>
    </lineage>
</organism>
<dbReference type="STRING" id="536019.Mesop_2102"/>
<gene>
    <name evidence="2" type="ordered locus">Mesop_2102</name>
</gene>
<dbReference type="SUPFAM" id="SSF81853">
    <property type="entry name" value="Family 10 polysaccharide lyase"/>
    <property type="match status" value="1"/>
</dbReference>
<dbReference type="KEGG" id="mop:Mesop_2102"/>